<dbReference type="SUPFAM" id="SSF50952">
    <property type="entry name" value="Soluble quinoprotein glucose dehydrogenase"/>
    <property type="match status" value="1"/>
</dbReference>
<dbReference type="InterPro" id="IPR011041">
    <property type="entry name" value="Quinoprot_gluc/sorb_DH_b-prop"/>
</dbReference>
<dbReference type="SUPFAM" id="SSF49299">
    <property type="entry name" value="PKD domain"/>
    <property type="match status" value="12"/>
</dbReference>
<dbReference type="CDD" id="cd00146">
    <property type="entry name" value="PKD"/>
    <property type="match status" value="12"/>
</dbReference>
<dbReference type="SMART" id="SM00089">
    <property type="entry name" value="PKD"/>
    <property type="match status" value="12"/>
</dbReference>
<dbReference type="RefSeq" id="WP_074673168.1">
    <property type="nucleotide sequence ID" value="NZ_FNTB01000001.1"/>
</dbReference>
<dbReference type="PANTHER" id="PTHR46182:SF2">
    <property type="entry name" value="FI19480P1"/>
    <property type="match status" value="1"/>
</dbReference>
<dbReference type="InterPro" id="IPR022409">
    <property type="entry name" value="PKD/Chitinase_dom"/>
</dbReference>
<dbReference type="Gene3D" id="2.60.40.10">
    <property type="entry name" value="Immunoglobulins"/>
    <property type="match status" value="12"/>
</dbReference>
<feature type="domain" description="PKD" evidence="1">
    <location>
        <begin position="1095"/>
        <end position="1160"/>
    </location>
</feature>
<dbReference type="Pfam" id="PF18911">
    <property type="entry name" value="PKD_4"/>
    <property type="match status" value="12"/>
</dbReference>
<dbReference type="FunFam" id="2.60.40.10:FF:000270">
    <property type="entry name" value="Cell surface protein"/>
    <property type="match status" value="1"/>
</dbReference>
<feature type="domain" description="PKD" evidence="1">
    <location>
        <begin position="2232"/>
        <end position="2312"/>
    </location>
</feature>
<reference evidence="2 3" key="1">
    <citation type="submission" date="2016-10" db="EMBL/GenBank/DDBJ databases">
        <authorList>
            <person name="de Groot N.N."/>
        </authorList>
    </citation>
    <scope>NUCLEOTIDE SEQUENCE [LARGE SCALE GENOMIC DNA]</scope>
    <source>
        <strain evidence="2 3">MAR_2009_71</strain>
    </source>
</reference>
<dbReference type="InterPro" id="IPR035986">
    <property type="entry name" value="PKD_dom_sf"/>
</dbReference>
<dbReference type="Pfam" id="PF07995">
    <property type="entry name" value="GSDH"/>
    <property type="match status" value="2"/>
</dbReference>
<evidence type="ECO:0000313" key="3">
    <source>
        <dbReference type="Proteomes" id="UP000183038"/>
    </source>
</evidence>
<feature type="domain" description="PKD" evidence="1">
    <location>
        <begin position="1449"/>
        <end position="1504"/>
    </location>
</feature>
<organism evidence="2 3">
    <name type="scientific">Maribacter dokdonensis</name>
    <dbReference type="NCBI Taxonomy" id="320912"/>
    <lineage>
        <taxon>Bacteria</taxon>
        <taxon>Pseudomonadati</taxon>
        <taxon>Bacteroidota</taxon>
        <taxon>Flavobacteriia</taxon>
        <taxon>Flavobacteriales</taxon>
        <taxon>Flavobacteriaceae</taxon>
        <taxon>Maribacter</taxon>
    </lineage>
</organism>
<dbReference type="InterPro" id="IPR011042">
    <property type="entry name" value="6-blade_b-propeller_TolB-like"/>
</dbReference>
<sequence length="2675" mass="289150">MIKKITSSFRNVKKILLATSVVGSVAVFMSFSPMFFGPGLTEATPYVAFTDTNFPDLNISTQPYEVAFENLTFDYPLTFNPVPTQNRIIVGQLNGEIFWFQDDQNANVKNLIVDFSEEVGSAAGTRIDGNIEVWDGGLLGLELHPDFGTSGNNYVFIYYTTESETGDDTLNDGGNGTFGCDFNNFHGNYIHLERFEIDPVDLSFVEGSRTRLIRRRMLNTAHRGGALVFGDDGFLYVAIGEQGRAISSQDISENIDGSILRIDVDMDITKSHPAIRKMPEDIGAPEEVTGQNYFIPNDNPFLDPSGNNFEEFYAIGIRSPHRMSKDSDTGSIYIGDVGLSTHDEINVLTYGGNYGWPVYEGEVQGPENGCGITSLLNDMPHELPLTAFSREDAGSIIGGHVYRGSEFTSFNGKYITADYITEKILSVDIFSGEVSTLGSMPRRPISFGEDADGDIFYLTAGNNIQLLRFVEPGVVTGVPQTLTATGAFTDVENLVVKDGFLPYELIDPFWSDGALKKRWMAIPNDGNPDTVDEQINYSENGIWEFPVGSVMIKHFDYPIDENNPEVTQKVETRFSIKNSNGNWTFLSYKWNAAQTDATLIDMSSGDAQDVQVALEGGGSKTITWQYPSTSECLSCHNEISKGTLGPRTRNLNSDYDYTGVGGVSGNQLVTLSELGFIEETITDGDTQNFLTHASINDINASVDDKARSYLDLNCAYCHRSDNNLRADFDLRLSKSLIETNLLTASIAEPVEEMPSDQQIIFVGDPSKSQIYHRANSTTPGVKMPWLAKGQVDEAGVALLEEWITNLSIPPTPVITADKTLGNIDLIVNFTGNESTDDDTIDTYEWTFGDGGTSSEMDPSHTYTVPGVYTATLAVTDNDGQTESKSIEITVTGGAVNNTADENINVALAGDAILSSQIHGEEGRGVAQDILYDPSINDYVVATDWNEFGVLRYHDSGTLPIEEAITWRVDWLNKKLVNYITFGGTYENQPQPNTAWRLSYRQGDNWIVIEEGVGGWIDSGIYEWGGKSQDPVEADAFRMQLYSDGVNDIESTHLRARGGNSLRIDDTDQPIKATLFQYLEDDGAPTARFDYTTNDLEVTFDTSESTDDVGIVTFDWDFGDGETSDEQNPVYDFVGPGTYDVTLTVTDADGLSDSFTQSITVDGVSVIPVANASSNVQSGPAPLTVEFTGSGSTDDVSIVSYAWDFGDGSTSSEEDPIYEYTVPGTYNATLTVTDADGNADESTIKIVANGGAVDNNANANVNLALLSDAVLSGSVENGRGTPEAILYDPLQDNYFVVTDFNEYGVSNGENLGTPDVDNGFKWQVDWANRKEVNYITFGGVYPNQPQPNSEWRISYRIGNDWTILEEGTGGWIDAGIFEWGGATTTPIQMDGLRVQVYSNGVNEVVSIHLRGRGGISNRLDDSDTLTKATLIQFLPDTGAPESAFDYTINNLEVTFDSSESTDNVGIVSYTWDFGDGNGSTSANPVHTYETSGTYDVTLTVTDGNGLSDISVQEITVMEDNSIPVAVATSDVSVGPAPLNVQFTGDDSSDDVGVVSYLWDFGNGETADVANPNYTYSASGNYTVTLTVTDADGNTNIDELNILANGGAVDNNPNAGLNLALLPDAVLNGSVLNGRGTPQAILFDPSRGNYYEITDFNEYGVAKGENLGTPDVDDAFVWQVDWANRKNVNYITIGGVFDNQPQPNSLWRISYRVGNSWTILEEGTGGWIDAGIFEWGGQAQAPMAIDGLRVQVYSDGVNDLISIHLRGRGGVSNRVNDSATETKATLIQYLPDTGAPESSFEYVINDLEVDFDATLSTDDMGIVSYEWDFGDGNTSTDQNPTNVFTTSGSYSVMLTVTDADGLSDTSTQVINLGAPANEAPVAVIETSLVTGAAPLMEDFVGSNSTDDVAVVTYEWDFGDGNSSTEADPTYVYTQPGNYTATLTVTDEQGLTDQASVDIVVTSDQPDNGPNAGINIALLPDATVTGSATNPRGTVQSILYDPARDDYFVRTDYNEYGEPFGVNLGTPDVDNGFRWQVDWASRKLVNYITFGGAYDNQPQPNSLWRISYRVGNDWIVLDEGAGGWIDAGIYEWGGTEQAPIQMDGLRVQVYSDGVNDLVSIHLRGRGGVSNSIDDSATETKATLIQYLPDTTAPDSAFDYTIDELQVSFDSSSSTDDNGIVSYFWDFGDGNTSDEPNPIHVYAASDTYNVSLTVTDADGKADTSAANISVAGNGIPIALATADVLEGDAPLTVSFNGSGSSDDNGVASYLWDFGNGETSNEMNPVYTFEDVNVYEVILTVSDAEGQTHNTSLTITVNEPNVAPVAIASSDIVSGEAPLTVSFVGSNSTDDNGIASYTWDFIDGGTSNLADPEYVFETAGVFEVALTVTDEEGLSNTTTLTITVEEGMVVNEAPVAIASSDITTGEAPLSVSFVGSNSTDDNNIVTYSWDFGDGGTSMEADPEHVFETAGDFTVVLTVTDDEGLTDEASLVITVVVENEFNEAPVAVASSDVATGEAPLTVSFIGSNSTDDNGIVSYEWDFGDGNIVLEADTEFEFETAGTYEVVLTVTDEEGLMDSTSLSIVVEENEVLEEVALDMVLSPNPSVDFVEITLNGIVDDEDIIGFMLHDSAGRLIKQYTPNEIFVSGTYRISLEILTADVYVVTVVLNNDEPVSKRLILRR</sequence>
<accession>A0A1H4QCI5</accession>
<feature type="domain" description="PKD" evidence="1">
    <location>
        <begin position="1522"/>
        <end position="1607"/>
    </location>
</feature>
<feature type="domain" description="PKD" evidence="1">
    <location>
        <begin position="2499"/>
        <end position="2580"/>
    </location>
</feature>
<feature type="domain" description="PKD" evidence="1">
    <location>
        <begin position="2160"/>
        <end position="2226"/>
    </location>
</feature>
<dbReference type="OrthoDB" id="7794186at2"/>
<feature type="domain" description="PKD" evidence="1">
    <location>
        <begin position="1805"/>
        <end position="1867"/>
    </location>
</feature>
<protein>
    <recommendedName>
        <fullName evidence="1">PKD domain-containing protein</fullName>
    </recommendedName>
</protein>
<feature type="domain" description="PKD" evidence="1">
    <location>
        <begin position="2319"/>
        <end position="2400"/>
    </location>
</feature>
<proteinExistence type="predicted"/>
<name>A0A1H4QCI5_9FLAO</name>
<dbReference type="InterPro" id="IPR029865">
    <property type="entry name" value="KIAA0319-like"/>
</dbReference>
<feature type="domain" description="PKD" evidence="1">
    <location>
        <begin position="1878"/>
        <end position="1959"/>
    </location>
</feature>
<feature type="domain" description="PKD" evidence="1">
    <location>
        <begin position="1167"/>
        <end position="1252"/>
    </location>
</feature>
<dbReference type="PROSITE" id="PS50093">
    <property type="entry name" value="PKD"/>
    <property type="match status" value="12"/>
</dbReference>
<dbReference type="GO" id="GO:0016020">
    <property type="term" value="C:membrane"/>
    <property type="evidence" value="ECO:0007669"/>
    <property type="project" value="TreeGrafter"/>
</dbReference>
<evidence type="ECO:0000259" key="1">
    <source>
        <dbReference type="PROSITE" id="PS50093"/>
    </source>
</evidence>
<dbReference type="InterPro" id="IPR013783">
    <property type="entry name" value="Ig-like_fold"/>
</dbReference>
<dbReference type="EMBL" id="FNTB01000001">
    <property type="protein sequence ID" value="SEC17317.1"/>
    <property type="molecule type" value="Genomic_DNA"/>
</dbReference>
<dbReference type="Proteomes" id="UP000183038">
    <property type="component" value="Unassembled WGS sequence"/>
</dbReference>
<dbReference type="Gene3D" id="2.120.10.30">
    <property type="entry name" value="TolB, C-terminal domain"/>
    <property type="match status" value="1"/>
</dbReference>
<feature type="domain" description="PKD" evidence="1">
    <location>
        <begin position="2409"/>
        <end position="2494"/>
    </location>
</feature>
<dbReference type="GO" id="GO:0031410">
    <property type="term" value="C:cytoplasmic vesicle"/>
    <property type="evidence" value="ECO:0007669"/>
    <property type="project" value="TreeGrafter"/>
</dbReference>
<dbReference type="InterPro" id="IPR000601">
    <property type="entry name" value="PKD_dom"/>
</dbReference>
<feature type="domain" description="PKD" evidence="1">
    <location>
        <begin position="810"/>
        <end position="895"/>
    </location>
</feature>
<dbReference type="PANTHER" id="PTHR46182">
    <property type="entry name" value="FI19480P1"/>
    <property type="match status" value="1"/>
</dbReference>
<gene>
    <name evidence="2" type="ORF">SAMN05192540_2540</name>
</gene>
<dbReference type="InterPro" id="IPR012938">
    <property type="entry name" value="Glc/Sorbosone_DH"/>
</dbReference>
<evidence type="ECO:0000313" key="2">
    <source>
        <dbReference type="EMBL" id="SEC17317.1"/>
    </source>
</evidence>